<evidence type="ECO:0000256" key="1">
    <source>
        <dbReference type="SAM" id="MobiDB-lite"/>
    </source>
</evidence>
<reference evidence="3" key="1">
    <citation type="submission" date="2013-09" db="EMBL/GenBank/DDBJ databases">
        <title>The Genome Sequence of Anopheles culicifacies species A.</title>
        <authorList>
            <consortium name="The Broad Institute Genomics Platform"/>
            <person name="Neafsey D.E."/>
            <person name="Besansky N."/>
            <person name="Howell P."/>
            <person name="Walton C."/>
            <person name="Young S.K."/>
            <person name="Zeng Q."/>
            <person name="Gargeya S."/>
            <person name="Fitzgerald M."/>
            <person name="Haas B."/>
            <person name="Abouelleil A."/>
            <person name="Allen A.W."/>
            <person name="Alvarado L."/>
            <person name="Arachchi H.M."/>
            <person name="Berlin A.M."/>
            <person name="Chapman S.B."/>
            <person name="Gainer-Dewar J."/>
            <person name="Goldberg J."/>
            <person name="Griggs A."/>
            <person name="Gujja S."/>
            <person name="Hansen M."/>
            <person name="Howarth C."/>
            <person name="Imamovic A."/>
            <person name="Ireland A."/>
            <person name="Larimer J."/>
            <person name="McCowan C."/>
            <person name="Murphy C."/>
            <person name="Pearson M."/>
            <person name="Poon T.W."/>
            <person name="Priest M."/>
            <person name="Roberts A."/>
            <person name="Saif S."/>
            <person name="Shea T."/>
            <person name="Sisk P."/>
            <person name="Sykes S."/>
            <person name="Wortman J."/>
            <person name="Nusbaum C."/>
            <person name="Birren B."/>
        </authorList>
    </citation>
    <scope>NUCLEOTIDE SEQUENCE [LARGE SCALE GENOMIC DNA]</scope>
    <source>
        <strain evidence="3">A-37</strain>
    </source>
</reference>
<accession>A0A182MFC9</accession>
<organism evidence="2 3">
    <name type="scientific">Anopheles culicifacies</name>
    <dbReference type="NCBI Taxonomy" id="139723"/>
    <lineage>
        <taxon>Eukaryota</taxon>
        <taxon>Metazoa</taxon>
        <taxon>Ecdysozoa</taxon>
        <taxon>Arthropoda</taxon>
        <taxon>Hexapoda</taxon>
        <taxon>Insecta</taxon>
        <taxon>Pterygota</taxon>
        <taxon>Neoptera</taxon>
        <taxon>Endopterygota</taxon>
        <taxon>Diptera</taxon>
        <taxon>Nematocera</taxon>
        <taxon>Culicoidea</taxon>
        <taxon>Culicidae</taxon>
        <taxon>Anophelinae</taxon>
        <taxon>Anopheles</taxon>
        <taxon>culicifacies species complex</taxon>
    </lineage>
</organism>
<dbReference type="Proteomes" id="UP000075883">
    <property type="component" value="Unassembled WGS sequence"/>
</dbReference>
<name>A0A182MFC9_9DIPT</name>
<reference evidence="2" key="2">
    <citation type="submission" date="2020-05" db="UniProtKB">
        <authorList>
            <consortium name="EnsemblMetazoa"/>
        </authorList>
    </citation>
    <scope>IDENTIFICATION</scope>
    <source>
        <strain evidence="2">A-37</strain>
    </source>
</reference>
<evidence type="ECO:0000313" key="2">
    <source>
        <dbReference type="EnsemblMetazoa" id="ACUA016938-PA"/>
    </source>
</evidence>
<dbReference type="AlphaFoldDB" id="A0A182MFC9"/>
<feature type="region of interest" description="Disordered" evidence="1">
    <location>
        <begin position="158"/>
        <end position="188"/>
    </location>
</feature>
<keyword evidence="3" id="KW-1185">Reference proteome</keyword>
<dbReference type="VEuPathDB" id="VectorBase:ACUA016938"/>
<dbReference type="EMBL" id="AXCM01014671">
    <property type="status" value="NOT_ANNOTATED_CDS"/>
    <property type="molecule type" value="Genomic_DNA"/>
</dbReference>
<evidence type="ECO:0000313" key="3">
    <source>
        <dbReference type="Proteomes" id="UP000075883"/>
    </source>
</evidence>
<proteinExistence type="predicted"/>
<dbReference type="STRING" id="139723.A0A182MFC9"/>
<sequence length="188" mass="20636">MKQVSFTGLASSPFTPPLKWINWLELMSECVSDLVHVVAQDWGRGVVSDRGSDDLLDGRGRLVDDCVESVVVIGGVVDGAHRTIGLNQRVLALDDISVAFLGLRLDVTGMRVLDAVVERVLRVGLTRTRNHTGLACVTRKPRRVGSTATTQYLQLARQRRASAPEHALQPGRGPEREHHSDCNQLAMH</sequence>
<dbReference type="EnsemblMetazoa" id="ACUA016938-RA">
    <property type="protein sequence ID" value="ACUA016938-PA"/>
    <property type="gene ID" value="ACUA016938"/>
</dbReference>
<dbReference type="EMBL" id="AXCM01014672">
    <property type="status" value="NOT_ANNOTATED_CDS"/>
    <property type="molecule type" value="Genomic_DNA"/>
</dbReference>
<protein>
    <submittedName>
        <fullName evidence="2">Uncharacterized protein</fullName>
    </submittedName>
</protein>